<name>M8C4T8_AEGTA</name>
<dbReference type="Pfam" id="PF03478">
    <property type="entry name" value="Beta-prop_KIB1-4"/>
    <property type="match status" value="1"/>
</dbReference>
<proteinExistence type="predicted"/>
<dbReference type="PANTHER" id="PTHR33110:SF38">
    <property type="entry name" value="DUF295 DOMAIN-CONTAINING PROTEIN"/>
    <property type="match status" value="1"/>
</dbReference>
<accession>M8C4T8</accession>
<organism evidence="2">
    <name type="scientific">Aegilops tauschii</name>
    <name type="common">Tausch's goatgrass</name>
    <name type="synonym">Aegilops squarrosa</name>
    <dbReference type="NCBI Taxonomy" id="37682"/>
    <lineage>
        <taxon>Eukaryota</taxon>
        <taxon>Viridiplantae</taxon>
        <taxon>Streptophyta</taxon>
        <taxon>Embryophyta</taxon>
        <taxon>Tracheophyta</taxon>
        <taxon>Spermatophyta</taxon>
        <taxon>Magnoliopsida</taxon>
        <taxon>Liliopsida</taxon>
        <taxon>Poales</taxon>
        <taxon>Poaceae</taxon>
        <taxon>BOP clade</taxon>
        <taxon>Pooideae</taxon>
        <taxon>Triticodae</taxon>
        <taxon>Triticeae</taxon>
        <taxon>Triticinae</taxon>
        <taxon>Aegilops</taxon>
    </lineage>
</organism>
<dbReference type="PANTHER" id="PTHR33110">
    <property type="entry name" value="F-BOX/KELCH-REPEAT PROTEIN-RELATED"/>
    <property type="match status" value="1"/>
</dbReference>
<evidence type="ECO:0000313" key="2">
    <source>
        <dbReference type="EnsemblPlants" id="EMT32305"/>
    </source>
</evidence>
<dbReference type="AlphaFoldDB" id="M8C4T8"/>
<reference evidence="2" key="1">
    <citation type="submission" date="2015-06" db="UniProtKB">
        <authorList>
            <consortium name="EnsemblPlants"/>
        </authorList>
    </citation>
    <scope>IDENTIFICATION</scope>
</reference>
<sequence>MCGPCGTGSCVLRVAGKAVKKRVGCPGGGWSAHPWRGNSVWDIAFYNGELYGLTKLSEILVKVKIVIKEDKTPEIMATHHLPIQSRNWSYYNPMYYGAYILELHGELLIAVREQWLSDHKYFFRVFKLADADNDKAHKHKWAQVTSFGEYALFLGWSRAVHVPVGGHHGIKRNHIYYYSPTTEGELPGDKVYSARTGDGDQVYCREDHSIDDGVGRTGHYLIHCYNNPTLL</sequence>
<protein>
    <recommendedName>
        <fullName evidence="1">KIB1-4 beta-propeller domain-containing protein</fullName>
    </recommendedName>
</protein>
<dbReference type="InterPro" id="IPR005174">
    <property type="entry name" value="KIB1-4_b-propeller"/>
</dbReference>
<feature type="domain" description="KIB1-4 beta-propeller" evidence="1">
    <location>
        <begin position="28"/>
        <end position="183"/>
    </location>
</feature>
<evidence type="ECO:0000259" key="1">
    <source>
        <dbReference type="Pfam" id="PF03478"/>
    </source>
</evidence>
<dbReference type="EnsemblPlants" id="EMT32305">
    <property type="protein sequence ID" value="EMT32305"/>
    <property type="gene ID" value="F775_18616"/>
</dbReference>